<sequence>MRRYNLRLDGEAKWKIVDRVTMRTAELGGVALQRLPWAEACDMISILNSLSAIESASRDYEALTAAE</sequence>
<evidence type="ECO:0000313" key="1">
    <source>
        <dbReference type="EMBL" id="MDL2402021.1"/>
    </source>
</evidence>
<comment type="caution">
    <text evidence="1">The sequence shown here is derived from an EMBL/GenBank/DDBJ whole genome shotgun (WGS) entry which is preliminary data.</text>
</comment>
<reference evidence="1" key="1">
    <citation type="submission" date="2023-06" db="EMBL/GenBank/DDBJ databases">
        <title>Phylogenetic Diversity of Rhizobium strains.</title>
        <authorList>
            <person name="Moura F.T."/>
            <person name="Helene L.C.F."/>
            <person name="Hungria M."/>
        </authorList>
    </citation>
    <scope>NUCLEOTIDE SEQUENCE</scope>
    <source>
        <strain evidence="1">CCGE526</strain>
    </source>
</reference>
<proteinExistence type="predicted"/>
<organism evidence="1 2">
    <name type="scientific">Rhizobium mayense</name>
    <dbReference type="NCBI Taxonomy" id="1312184"/>
    <lineage>
        <taxon>Bacteria</taxon>
        <taxon>Pseudomonadati</taxon>
        <taxon>Pseudomonadota</taxon>
        <taxon>Alphaproteobacteria</taxon>
        <taxon>Hyphomicrobiales</taxon>
        <taxon>Rhizobiaceae</taxon>
        <taxon>Rhizobium/Agrobacterium group</taxon>
        <taxon>Rhizobium</taxon>
    </lineage>
</organism>
<gene>
    <name evidence="1" type="ORF">PY649_24240</name>
</gene>
<protein>
    <submittedName>
        <fullName evidence="1">Uncharacterized protein</fullName>
    </submittedName>
</protein>
<dbReference type="EMBL" id="JARFYM010000024">
    <property type="protein sequence ID" value="MDL2402021.1"/>
    <property type="molecule type" value="Genomic_DNA"/>
</dbReference>
<name>A0ABT7K089_9HYPH</name>
<accession>A0ABT7K089</accession>
<evidence type="ECO:0000313" key="2">
    <source>
        <dbReference type="Proteomes" id="UP001172645"/>
    </source>
</evidence>
<keyword evidence="2" id="KW-1185">Reference proteome</keyword>
<dbReference type="Proteomes" id="UP001172645">
    <property type="component" value="Unassembled WGS sequence"/>
</dbReference>
<dbReference type="RefSeq" id="WP_285871346.1">
    <property type="nucleotide sequence ID" value="NZ_JARFYM010000024.1"/>
</dbReference>